<dbReference type="EMBL" id="AGNL01042733">
    <property type="protein sequence ID" value="EJK50881.1"/>
    <property type="molecule type" value="Genomic_DNA"/>
</dbReference>
<keyword evidence="3" id="KW-1185">Reference proteome</keyword>
<sequence length="172" mass="20325">QKKRENTLAHSRRNSFAHSNSNLQTRKFVMKGAHNVASPRKGSIETNGWRRWCMKCRFMAERDGREESSRLPSFRRRLPRNNLLKEKTNTRPEDRDDHLHRVVLPGKLAQIVPGHVPVRRRRRHEPRTVLLLKEARHDILVRFVQRLQPLERRRDDALGPVANLGPFEREVS</sequence>
<feature type="region of interest" description="Disordered" evidence="1">
    <location>
        <begin position="1"/>
        <end position="23"/>
    </location>
</feature>
<comment type="caution">
    <text evidence="2">The sequence shown here is derived from an EMBL/GenBank/DDBJ whole genome shotgun (WGS) entry which is preliminary data.</text>
</comment>
<protein>
    <submittedName>
        <fullName evidence="2">Uncharacterized protein</fullName>
    </submittedName>
</protein>
<dbReference type="AlphaFoldDB" id="K0RPQ6"/>
<evidence type="ECO:0000256" key="1">
    <source>
        <dbReference type="SAM" id="MobiDB-lite"/>
    </source>
</evidence>
<feature type="non-terminal residue" evidence="2">
    <location>
        <position position="1"/>
    </location>
</feature>
<reference evidence="2 3" key="1">
    <citation type="journal article" date="2012" name="Genome Biol.">
        <title>Genome and low-iron response of an oceanic diatom adapted to chronic iron limitation.</title>
        <authorList>
            <person name="Lommer M."/>
            <person name="Specht M."/>
            <person name="Roy A.S."/>
            <person name="Kraemer L."/>
            <person name="Andreson R."/>
            <person name="Gutowska M.A."/>
            <person name="Wolf J."/>
            <person name="Bergner S.V."/>
            <person name="Schilhabel M.B."/>
            <person name="Klostermeier U.C."/>
            <person name="Beiko R.G."/>
            <person name="Rosenstiel P."/>
            <person name="Hippler M."/>
            <person name="Laroche J."/>
        </authorList>
    </citation>
    <scope>NUCLEOTIDE SEQUENCE [LARGE SCALE GENOMIC DNA]</scope>
    <source>
        <strain evidence="2 3">CCMP1005</strain>
    </source>
</reference>
<organism evidence="2 3">
    <name type="scientific">Thalassiosira oceanica</name>
    <name type="common">Marine diatom</name>
    <dbReference type="NCBI Taxonomy" id="159749"/>
    <lineage>
        <taxon>Eukaryota</taxon>
        <taxon>Sar</taxon>
        <taxon>Stramenopiles</taxon>
        <taxon>Ochrophyta</taxon>
        <taxon>Bacillariophyta</taxon>
        <taxon>Coscinodiscophyceae</taxon>
        <taxon>Thalassiosirophycidae</taxon>
        <taxon>Thalassiosirales</taxon>
        <taxon>Thalassiosiraceae</taxon>
        <taxon>Thalassiosira</taxon>
    </lineage>
</organism>
<dbReference type="Proteomes" id="UP000266841">
    <property type="component" value="Unassembled WGS sequence"/>
</dbReference>
<accession>K0RPQ6</accession>
<evidence type="ECO:0000313" key="3">
    <source>
        <dbReference type="Proteomes" id="UP000266841"/>
    </source>
</evidence>
<proteinExistence type="predicted"/>
<evidence type="ECO:0000313" key="2">
    <source>
        <dbReference type="EMBL" id="EJK50881.1"/>
    </source>
</evidence>
<gene>
    <name evidence="2" type="ORF">THAOC_30007</name>
</gene>
<name>K0RPQ6_THAOC</name>